<dbReference type="KEGG" id="tsh:Tsac_2747"/>
<dbReference type="AlphaFoldDB" id="I3WBU3"/>
<keyword evidence="3" id="KW-1185">Reference proteome</keyword>
<dbReference type="EMBL" id="CP003185">
    <property type="protein sequence ID" value="AFK94294.1"/>
    <property type="molecule type" value="Genomic_DNA"/>
</dbReference>
<dbReference type="BioCyc" id="TSAC1094508:GLMA-2793-MONOMER"/>
<reference evidence="2 3" key="1">
    <citation type="journal article" date="2014" name="Appl. Environ. Microbiol.">
        <title>Profile of Secreted Hydrolases, Associated Proteins, and SlpA in Thermoanaerobacterium saccharolyticum during the Degradation of Hemicellulose.</title>
        <authorList>
            <person name="Currie D.H."/>
            <person name="Guss A.M."/>
            <person name="Herring C.D."/>
            <person name="Giannone R.J."/>
            <person name="Johnson C.M."/>
            <person name="Lankford P.K."/>
            <person name="Brown S.D."/>
            <person name="Hettich R.L."/>
            <person name="Lynd L.R."/>
        </authorList>
    </citation>
    <scope>NUCLEOTIDE SEQUENCE [LARGE SCALE GENOMIC DNA]</scope>
    <source>
        <strain evidence="3">DSM 8691 / JW/SL-YS485</strain>
    </source>
</reference>
<keyword evidence="1" id="KW-0812">Transmembrane</keyword>
<feature type="transmembrane region" description="Helical" evidence="1">
    <location>
        <begin position="29"/>
        <end position="49"/>
    </location>
</feature>
<keyword evidence="2" id="KW-0614">Plasmid</keyword>
<dbReference type="RefSeq" id="WP_014759565.1">
    <property type="nucleotide sequence ID" value="NC_017998.1"/>
</dbReference>
<protein>
    <submittedName>
        <fullName evidence="2">Uncharacterized protein</fullName>
    </submittedName>
</protein>
<accession>I3WBU3</accession>
<keyword evidence="1" id="KW-0472">Membrane</keyword>
<name>I3WBU3_THESW</name>
<evidence type="ECO:0000256" key="1">
    <source>
        <dbReference type="SAM" id="Phobius"/>
    </source>
</evidence>
<feature type="transmembrane region" description="Helical" evidence="1">
    <location>
        <begin position="5"/>
        <end position="23"/>
    </location>
</feature>
<evidence type="ECO:0000313" key="2">
    <source>
        <dbReference type="EMBL" id="AFK94294.1"/>
    </source>
</evidence>
<geneLocation type="plasmid" evidence="2 3">
    <name>pMU3262</name>
</geneLocation>
<evidence type="ECO:0000313" key="3">
    <source>
        <dbReference type="Proteomes" id="UP000006178"/>
    </source>
</evidence>
<organism evidence="2 3">
    <name type="scientific">Thermoanaerobacterium saccharolyticum (strain DSM 8691 / JW/SL-YS485)</name>
    <dbReference type="NCBI Taxonomy" id="1094508"/>
    <lineage>
        <taxon>Bacteria</taxon>
        <taxon>Bacillati</taxon>
        <taxon>Bacillota</taxon>
        <taxon>Clostridia</taxon>
        <taxon>Thermoanaerobacterales</taxon>
        <taxon>Thermoanaerobacteraceae</taxon>
        <taxon>Thermoanaerobacterium</taxon>
    </lineage>
</organism>
<keyword evidence="1" id="KW-1133">Transmembrane helix</keyword>
<dbReference type="Proteomes" id="UP000006178">
    <property type="component" value="Plasmid pMU3262"/>
</dbReference>
<proteinExistence type="predicted"/>
<sequence length="54" mass="6074">MLKDIIMIIVGIIILATSFILGIKSELAHIITLTYVILILVIDIITNIIKRKNK</sequence>
<gene>
    <name evidence="2" type="ordered locus">Tsac_2747</name>
</gene>